<dbReference type="Proteomes" id="UP000309997">
    <property type="component" value="Unassembled WGS sequence"/>
</dbReference>
<organism evidence="1 2">
    <name type="scientific">Populus alba</name>
    <name type="common">White poplar</name>
    <dbReference type="NCBI Taxonomy" id="43335"/>
    <lineage>
        <taxon>Eukaryota</taxon>
        <taxon>Viridiplantae</taxon>
        <taxon>Streptophyta</taxon>
        <taxon>Embryophyta</taxon>
        <taxon>Tracheophyta</taxon>
        <taxon>Spermatophyta</taxon>
        <taxon>Magnoliopsida</taxon>
        <taxon>eudicotyledons</taxon>
        <taxon>Gunneridae</taxon>
        <taxon>Pentapetalae</taxon>
        <taxon>rosids</taxon>
        <taxon>fabids</taxon>
        <taxon>Malpighiales</taxon>
        <taxon>Salicaceae</taxon>
        <taxon>Saliceae</taxon>
        <taxon>Populus</taxon>
    </lineage>
</organism>
<gene>
    <name evidence="1" type="ORF">D5086_007972</name>
</gene>
<reference evidence="1 2" key="1">
    <citation type="journal article" date="2024" name="Plant Biotechnol. J.">
        <title>Genome and CRISPR/Cas9 system of a widespread forest tree (Populus alba) in the world.</title>
        <authorList>
            <person name="Liu Y.J."/>
            <person name="Jiang P.F."/>
            <person name="Han X.M."/>
            <person name="Li X.Y."/>
            <person name="Wang H.M."/>
            <person name="Wang Y.J."/>
            <person name="Wang X.X."/>
            <person name="Zeng Q.Y."/>
        </authorList>
    </citation>
    <scope>NUCLEOTIDE SEQUENCE [LARGE SCALE GENOMIC DNA]</scope>
    <source>
        <strain evidence="2">cv. PAL-ZL1</strain>
    </source>
</reference>
<evidence type="ECO:0000313" key="1">
    <source>
        <dbReference type="EMBL" id="KAL3596335.1"/>
    </source>
</evidence>
<proteinExistence type="predicted"/>
<name>A0ACC4CER2_POPAL</name>
<sequence>MGLEALVWYCRPVSNGVWEKEVDNAFGAYTPCAIDSLVICISHLVLLGLCLYRIWLIIDNNTKVQKYCLGTNYYNYMLGFLAAYCTVQPLLRLFMDVSIFNLDGQTSLSPFELVSLIVEALAWCSTLTMIGLETKIYIRQFRWYVRFGVIYVLVGEAAMLNLILSVSDYYSRFTLYMYISTVFCQVLLGILLLVYIPNLDPYPDYVMMESESLDNCEYEALPGREQICPERHANLFSRIFFGWLTPLMKQGHKRPITEKDVWKLDTWDQTETLIKTFQTCWVEESKRPKPRLLRALNSSLGGRFWLGGFFKIGHDLSQFMGPIVLSHLLQAMQRGDPAWIGYIYAFIIFLGVLFGALCESQFFQNVMRVGFQLRSTLVAAIFRKSLKLTHKGRKNFPSGKITNMITTDANALQSSFFVCMKVSSYGKVYLRCYAWEKSFQSRIQIVRDDELSWFRSAQLLSAFNSFILNNIPVIVTLVSFGTFTFLGGDLTPAKAFTSLSLFQVLRSPLNMLPSLLSQVVNANISLQRLEELFLAEERILAPNLPLKVGIPAISIENGNFLWDSKLEKPTLSDINLKIQVGSLVAIVGGTGEGKTSLISAMLGELPPMEDARVVIRGTVAYVPQVSWIFNATYFCASKPSFMDLLRFCINVVHILDIENLFLQVFNSCIKDKLQGKTRVLVTNQLHFLPQVDKILLLSEGMIKEEGTFEELSKNGKLFQKLMENAGKMEELVEEKNSENLDCKSSKPAANGGNDLPQKAGYKMKVKGGKSVLIKQEEHETGVVSWNVLTRYNNALGGIWVVLIIFLCYLLTEVLRVSRSTWLSFWTNQSTLESYRPRYYIFVYGLLSFGQVIVTLVNSYWLISSSLHAAKRLHDAMLDSILRAPMLFFHTNPSGRIINRFAKDLGEIDRNVANFANNFLNQAWQLFSTFVLIGIVSTISLWAIMPLLILFYSAYLYYQSTSREVKRLDSITRSPIYAQFGEALNGLSSIRAYKAYDWMAIINGKSMDNNIRFTLVNMSSNHWLTIRLVTLGGIMIWLIATFAVLGNGRTENHVEFASVMGLLLSYTLNITSLLSNVLRHASKAENSLNSVERVGTYMDLPSEAPAIVETNRPPPAWPSSGSIKFRDVVLRYRPELPPVLHHLSFEVSPSEKLGIVGRTGAGKSSMLNALFRIVELERGEITIDGCDVAKFGLTDLRKTLSIIPQSPVLFSGTVRFNLDPFSEHNDGDLWEALERAHLKDAIRNNSFGLDAEVFEGGENFSVGQRQLLSLARALLRRSKILVLDEATASVDVRTDALIQKTIREEFRSCTMLVIAHRLNTIIDCDRILVLEAGQVLEHGTPEELLLPNEGSAFSRMVQSTGPANAQYLYSLVFESKENKLSKRKNDHRWIDSSRWAAAAQLALVVSLASSENGLPMLDVGDEDSILRKTKDAVIRLQDVLVGKYDEAICDTLQQSQVPQDGWWSAFYRMIEGLAVMGRLSRSRHQKYDYENESLDWEDLKI</sequence>
<comment type="caution">
    <text evidence="1">The sequence shown here is derived from an EMBL/GenBank/DDBJ whole genome shotgun (WGS) entry which is preliminary data.</text>
</comment>
<keyword evidence="2" id="KW-1185">Reference proteome</keyword>
<dbReference type="EMBL" id="RCHU02000004">
    <property type="protein sequence ID" value="KAL3596335.1"/>
    <property type="molecule type" value="Genomic_DNA"/>
</dbReference>
<accession>A0ACC4CER2</accession>
<evidence type="ECO:0000313" key="2">
    <source>
        <dbReference type="Proteomes" id="UP000309997"/>
    </source>
</evidence>
<protein>
    <submittedName>
        <fullName evidence="1">Uncharacterized protein</fullName>
    </submittedName>
</protein>